<dbReference type="InterPro" id="IPR051795">
    <property type="entry name" value="Glycosyl_Hydrlase_43"/>
</dbReference>
<dbReference type="Pfam" id="PF17851">
    <property type="entry name" value="GH43_C2"/>
    <property type="match status" value="1"/>
</dbReference>
<keyword evidence="3" id="KW-1185">Reference proteome</keyword>
<dbReference type="PANTHER" id="PTHR42812">
    <property type="entry name" value="BETA-XYLOSIDASE"/>
    <property type="match status" value="1"/>
</dbReference>
<evidence type="ECO:0000259" key="1">
    <source>
        <dbReference type="Pfam" id="PF17851"/>
    </source>
</evidence>
<proteinExistence type="predicted"/>
<gene>
    <name evidence="2" type="ORF">VKT23_011632</name>
</gene>
<dbReference type="SUPFAM" id="SSF49899">
    <property type="entry name" value="Concanavalin A-like lectins/glucanases"/>
    <property type="match status" value="1"/>
</dbReference>
<comment type="caution">
    <text evidence="2">The sequence shown here is derived from an EMBL/GenBank/DDBJ whole genome shotgun (WGS) entry which is preliminary data.</text>
</comment>
<organism evidence="2 3">
    <name type="scientific">Marasmiellus scandens</name>
    <dbReference type="NCBI Taxonomy" id="2682957"/>
    <lineage>
        <taxon>Eukaryota</taxon>
        <taxon>Fungi</taxon>
        <taxon>Dikarya</taxon>
        <taxon>Basidiomycota</taxon>
        <taxon>Agaricomycotina</taxon>
        <taxon>Agaricomycetes</taxon>
        <taxon>Agaricomycetidae</taxon>
        <taxon>Agaricales</taxon>
        <taxon>Marasmiineae</taxon>
        <taxon>Omphalotaceae</taxon>
        <taxon>Marasmiellus</taxon>
    </lineage>
</organism>
<accession>A0ABR1J854</accession>
<dbReference type="InterPro" id="IPR013320">
    <property type="entry name" value="ConA-like_dom_sf"/>
</dbReference>
<reference evidence="2 3" key="1">
    <citation type="submission" date="2024-01" db="EMBL/GenBank/DDBJ databases">
        <title>A draft genome for the cacao thread blight pathogen Marasmiellus scandens.</title>
        <authorList>
            <person name="Baruah I.K."/>
            <person name="Leung J."/>
            <person name="Bukari Y."/>
            <person name="Amoako-Attah I."/>
            <person name="Meinhardt L.W."/>
            <person name="Bailey B.A."/>
            <person name="Cohen S.P."/>
        </authorList>
    </citation>
    <scope>NUCLEOTIDE SEQUENCE [LARGE SCALE GENOMIC DNA]</scope>
    <source>
        <strain evidence="2 3">GH-19</strain>
    </source>
</reference>
<dbReference type="PANTHER" id="PTHR42812:SF15">
    <property type="entry name" value="HYDROLASE, PUTATIVE (AFU_ORTHOLOGUE AFUA_2G00930)-RELATED"/>
    <property type="match status" value="1"/>
</dbReference>
<name>A0ABR1J854_9AGAR</name>
<dbReference type="InterPro" id="IPR041542">
    <property type="entry name" value="GH43_C2"/>
</dbReference>
<dbReference type="Gene3D" id="2.60.120.200">
    <property type="match status" value="1"/>
</dbReference>
<evidence type="ECO:0000313" key="3">
    <source>
        <dbReference type="Proteomes" id="UP001498398"/>
    </source>
</evidence>
<dbReference type="EMBL" id="JBANRG010000026">
    <property type="protein sequence ID" value="KAK7453368.1"/>
    <property type="molecule type" value="Genomic_DNA"/>
</dbReference>
<sequence>MADGDQTGIAMFRDVSAWIGVRQTGDTKEIVMVNGLAMDADWQTTSTGEDIDTAPLDGTQVWLRATADIAPGGSNAATFSFSTDGETFTDLGNTLTMNTDWTYFMGYRFGIFNFATGALGGSVTVNSFEIALAN</sequence>
<evidence type="ECO:0000313" key="2">
    <source>
        <dbReference type="EMBL" id="KAK7453368.1"/>
    </source>
</evidence>
<protein>
    <recommendedName>
        <fullName evidence="1">Beta-xylosidase C-terminal Concanavalin A-like domain-containing protein</fullName>
    </recommendedName>
</protein>
<dbReference type="Proteomes" id="UP001498398">
    <property type="component" value="Unassembled WGS sequence"/>
</dbReference>
<feature type="domain" description="Beta-xylosidase C-terminal Concanavalin A-like" evidence="1">
    <location>
        <begin position="2"/>
        <end position="129"/>
    </location>
</feature>